<dbReference type="Pfam" id="PF13384">
    <property type="entry name" value="HTH_23"/>
    <property type="match status" value="1"/>
</dbReference>
<sequence>MAKSREKLRALQLRRRGKSIKEIANLLNVSKSSASVWCRNINLTSRQASALKKNMIQAGHLGRMRGAETNRKKKQDVIDYFTESAKKEIQQLSKNEFLIAGLCLYWGEGSKKSKLSFSNSDPHMISFMFEWFQVCMDVKKEEFMPRIFINAIHGPRIKEVLTFWSDLLELPEEQFYKPILLKERPKKIYENHDSYYGVLALGVSQGSRLKYKILALIEAMKNKMPV</sequence>
<protein>
    <submittedName>
        <fullName evidence="1">Uncharacterized protein</fullName>
    </submittedName>
</protein>
<proteinExistence type="predicted"/>
<organism evidence="1 2">
    <name type="scientific">Candidatus Ryanbacteria bacterium CG10_big_fil_rev_8_21_14_0_10_43_42</name>
    <dbReference type="NCBI Taxonomy" id="1974864"/>
    <lineage>
        <taxon>Bacteria</taxon>
        <taxon>Candidatus Ryaniibacteriota</taxon>
    </lineage>
</organism>
<evidence type="ECO:0000313" key="2">
    <source>
        <dbReference type="Proteomes" id="UP000229098"/>
    </source>
</evidence>
<name>A0A2M8KYB4_9BACT</name>
<comment type="caution">
    <text evidence="1">The sequence shown here is derived from an EMBL/GenBank/DDBJ whole genome shotgun (WGS) entry which is preliminary data.</text>
</comment>
<dbReference type="Proteomes" id="UP000229098">
    <property type="component" value="Unassembled WGS sequence"/>
</dbReference>
<accession>A0A2M8KYB4</accession>
<dbReference type="AlphaFoldDB" id="A0A2M8KYB4"/>
<gene>
    <name evidence="1" type="ORF">COU90_00200</name>
</gene>
<dbReference type="EMBL" id="PFEF01000001">
    <property type="protein sequence ID" value="PJE64924.1"/>
    <property type="molecule type" value="Genomic_DNA"/>
</dbReference>
<evidence type="ECO:0000313" key="1">
    <source>
        <dbReference type="EMBL" id="PJE64924.1"/>
    </source>
</evidence>
<reference evidence="2" key="1">
    <citation type="submission" date="2017-09" db="EMBL/GenBank/DDBJ databases">
        <title>Depth-based differentiation of microbial function through sediment-hosted aquifers and enrichment of novel symbionts in the deep terrestrial subsurface.</title>
        <authorList>
            <person name="Probst A.J."/>
            <person name="Ladd B."/>
            <person name="Jarett J.K."/>
            <person name="Geller-Mcgrath D.E."/>
            <person name="Sieber C.M.K."/>
            <person name="Emerson J.B."/>
            <person name="Anantharaman K."/>
            <person name="Thomas B.C."/>
            <person name="Malmstrom R."/>
            <person name="Stieglmeier M."/>
            <person name="Klingl A."/>
            <person name="Woyke T."/>
            <person name="Ryan C.M."/>
            <person name="Banfield J.F."/>
        </authorList>
    </citation>
    <scope>NUCLEOTIDE SEQUENCE [LARGE SCALE GENOMIC DNA]</scope>
</reference>